<sequence length="509" mass="57672">CHRAVLAACSRYFRAMFTAEMKEKSAHQVRLPGLSHAVLEAIVNYAYTSQIRITQGNVQSLLQAADLLQFAAVKEACERFLVRHLDAGNCVGMHSFAEHHGCPELEKESRRVLLWQFEEVWKQEEFLDIGKEKLCYILSRENLNVWKEEAAIEAVVKWVAHNVEERIEDIYELLSCVRVDFDNMYLRSALSLQKKCRLNDHKIRSLIYSALKPSPKGLSRRPTAAMYVIGGYYWHPLSEVHVWDPLTSAWLQGAEMPDHTRESYGVTSLGPGIYVTGGYRTESIEALDTVWIYNSERDKWTEGCPMLDARYYHCAVSLSGCVYALGGYRKGAPMQEAELCDPLKKKWLPIANMIKGVGNATACVLHEVIYVAGGHYGYRGSCTYDKIQSYHSGSKEWSVVTTSPHPEYGLCSIALQNKIYFVGGQTTIAECYDPEQNEWKQMAHMMERRMECGAVVMNGCIYVTGGYSYSKGTYLQSIEKYNPELNKWEAVGNLPSAMRSHGCVCVYNV</sequence>
<dbReference type="Pfam" id="PF07707">
    <property type="entry name" value="BACK"/>
    <property type="match status" value="1"/>
</dbReference>
<proteinExistence type="predicted"/>
<feature type="non-terminal residue" evidence="4">
    <location>
        <position position="509"/>
    </location>
</feature>
<dbReference type="AlphaFoldDB" id="A0A091W486"/>
<keyword evidence="2" id="KW-0677">Repeat</keyword>
<dbReference type="Pfam" id="PF00651">
    <property type="entry name" value="BTB"/>
    <property type="match status" value="1"/>
</dbReference>
<accession>A0A091W486</accession>
<evidence type="ECO:0000259" key="3">
    <source>
        <dbReference type="PROSITE" id="PS50097"/>
    </source>
</evidence>
<dbReference type="SUPFAM" id="SSF54695">
    <property type="entry name" value="POZ domain"/>
    <property type="match status" value="1"/>
</dbReference>
<dbReference type="EMBL" id="KK734692">
    <property type="protein sequence ID" value="KFR10274.1"/>
    <property type="molecule type" value="Genomic_DNA"/>
</dbReference>
<keyword evidence="1" id="KW-0880">Kelch repeat</keyword>
<dbReference type="PANTHER" id="PTHR24412:SF304">
    <property type="entry name" value="KELCH-LIKE PROTEIN 23"/>
    <property type="match status" value="1"/>
</dbReference>
<dbReference type="Gene3D" id="1.25.40.420">
    <property type="match status" value="1"/>
</dbReference>
<evidence type="ECO:0000313" key="4">
    <source>
        <dbReference type="EMBL" id="KFR10274.1"/>
    </source>
</evidence>
<dbReference type="PROSITE" id="PS50097">
    <property type="entry name" value="BTB"/>
    <property type="match status" value="1"/>
</dbReference>
<dbReference type="InterPro" id="IPR000210">
    <property type="entry name" value="BTB/POZ_dom"/>
</dbReference>
<dbReference type="STRING" id="30419.A0A091W486"/>
<dbReference type="InterPro" id="IPR006652">
    <property type="entry name" value="Kelch_1"/>
</dbReference>
<name>A0A091W486_OPIHO</name>
<keyword evidence="5" id="KW-1185">Reference proteome</keyword>
<protein>
    <submittedName>
        <fullName evidence="4">Kelch-like 23</fullName>
    </submittedName>
</protein>
<dbReference type="SMART" id="SM00225">
    <property type="entry name" value="BTB"/>
    <property type="match status" value="1"/>
</dbReference>
<dbReference type="Gene3D" id="2.120.10.80">
    <property type="entry name" value="Kelch-type beta propeller"/>
    <property type="match status" value="2"/>
</dbReference>
<evidence type="ECO:0000313" key="5">
    <source>
        <dbReference type="Proteomes" id="UP000053605"/>
    </source>
</evidence>
<dbReference type="SUPFAM" id="SSF117281">
    <property type="entry name" value="Kelch motif"/>
    <property type="match status" value="1"/>
</dbReference>
<dbReference type="SMART" id="SM00612">
    <property type="entry name" value="Kelch"/>
    <property type="match status" value="6"/>
</dbReference>
<feature type="non-terminal residue" evidence="4">
    <location>
        <position position="1"/>
    </location>
</feature>
<dbReference type="InterPro" id="IPR011333">
    <property type="entry name" value="SKP1/BTB/POZ_sf"/>
</dbReference>
<dbReference type="SMART" id="SM00875">
    <property type="entry name" value="BACK"/>
    <property type="match status" value="1"/>
</dbReference>
<gene>
    <name evidence="4" type="ORF">N306_04069</name>
</gene>
<evidence type="ECO:0000256" key="1">
    <source>
        <dbReference type="ARBA" id="ARBA00022441"/>
    </source>
</evidence>
<dbReference type="Proteomes" id="UP000053605">
    <property type="component" value="Unassembled WGS sequence"/>
</dbReference>
<dbReference type="InterPro" id="IPR015915">
    <property type="entry name" value="Kelch-typ_b-propeller"/>
</dbReference>
<organism evidence="4 5">
    <name type="scientific">Opisthocomus hoazin</name>
    <name type="common">Hoatzin</name>
    <name type="synonym">Phasianus hoazin</name>
    <dbReference type="NCBI Taxonomy" id="30419"/>
    <lineage>
        <taxon>Eukaryota</taxon>
        <taxon>Metazoa</taxon>
        <taxon>Chordata</taxon>
        <taxon>Craniata</taxon>
        <taxon>Vertebrata</taxon>
        <taxon>Euteleostomi</taxon>
        <taxon>Archelosauria</taxon>
        <taxon>Archosauria</taxon>
        <taxon>Dinosauria</taxon>
        <taxon>Saurischia</taxon>
        <taxon>Theropoda</taxon>
        <taxon>Coelurosauria</taxon>
        <taxon>Aves</taxon>
        <taxon>Neognathae</taxon>
        <taxon>Neoaves</taxon>
        <taxon>Opisthocomiformes</taxon>
        <taxon>Opisthocomidae</taxon>
        <taxon>Opisthocomus</taxon>
    </lineage>
</organism>
<reference evidence="4 5" key="1">
    <citation type="submission" date="2014-04" db="EMBL/GenBank/DDBJ databases">
        <title>Genome evolution of avian class.</title>
        <authorList>
            <person name="Zhang G."/>
            <person name="Li C."/>
        </authorList>
    </citation>
    <scope>NUCLEOTIDE SEQUENCE [LARGE SCALE GENOMIC DNA]</scope>
    <source>
        <strain evidence="4">BGI_N306</strain>
    </source>
</reference>
<feature type="domain" description="BTB" evidence="3">
    <location>
        <begin position="1"/>
        <end position="55"/>
    </location>
</feature>
<dbReference type="InterPro" id="IPR017096">
    <property type="entry name" value="BTB-kelch_protein"/>
</dbReference>
<dbReference type="Pfam" id="PF24681">
    <property type="entry name" value="Kelch_KLHDC2_KLHL20_DRC7"/>
    <property type="match status" value="1"/>
</dbReference>
<dbReference type="PANTHER" id="PTHR24412">
    <property type="entry name" value="KELCH PROTEIN"/>
    <property type="match status" value="1"/>
</dbReference>
<dbReference type="Gene3D" id="3.30.710.10">
    <property type="entry name" value="Potassium Channel Kv1.1, Chain A"/>
    <property type="match status" value="1"/>
</dbReference>
<dbReference type="InterPro" id="IPR011705">
    <property type="entry name" value="BACK"/>
</dbReference>
<dbReference type="PIRSF" id="PIRSF037037">
    <property type="entry name" value="Kelch-like_protein_gigaxonin"/>
    <property type="match status" value="1"/>
</dbReference>
<dbReference type="PhylomeDB" id="A0A091W486"/>
<dbReference type="FunFam" id="1.25.40.420:FF:000001">
    <property type="entry name" value="Kelch-like family member 12"/>
    <property type="match status" value="1"/>
</dbReference>
<evidence type="ECO:0000256" key="2">
    <source>
        <dbReference type="ARBA" id="ARBA00022737"/>
    </source>
</evidence>
<dbReference type="Pfam" id="PF01344">
    <property type="entry name" value="Kelch_1"/>
    <property type="match status" value="1"/>
</dbReference>